<protein>
    <submittedName>
        <fullName evidence="3">Uncharacterized membrane protein</fullName>
    </submittedName>
</protein>
<dbReference type="STRING" id="1202768.SAMN05216285_2440"/>
<keyword evidence="2" id="KW-1133">Transmembrane helix</keyword>
<evidence type="ECO:0000313" key="4">
    <source>
        <dbReference type="Proteomes" id="UP000183275"/>
    </source>
</evidence>
<dbReference type="Proteomes" id="UP000183275">
    <property type="component" value="Unassembled WGS sequence"/>
</dbReference>
<dbReference type="AlphaFoldDB" id="A0A1I0PDK2"/>
<feature type="compositionally biased region" description="Acidic residues" evidence="1">
    <location>
        <begin position="228"/>
        <end position="238"/>
    </location>
</feature>
<evidence type="ECO:0000256" key="2">
    <source>
        <dbReference type="SAM" id="Phobius"/>
    </source>
</evidence>
<name>A0A1I0PDK2_9EURY</name>
<dbReference type="eggNOG" id="arCOG04755">
    <property type="taxonomic scope" value="Archaea"/>
</dbReference>
<dbReference type="OrthoDB" id="156682at2157"/>
<dbReference type="RefSeq" id="WP_074854737.1">
    <property type="nucleotide sequence ID" value="NZ_FOIS01000003.1"/>
</dbReference>
<organism evidence="3 4">
    <name type="scientific">Natrinema salifodinae</name>
    <dbReference type="NCBI Taxonomy" id="1202768"/>
    <lineage>
        <taxon>Archaea</taxon>
        <taxon>Methanobacteriati</taxon>
        <taxon>Methanobacteriota</taxon>
        <taxon>Stenosarchaea group</taxon>
        <taxon>Halobacteria</taxon>
        <taxon>Halobacteriales</taxon>
        <taxon>Natrialbaceae</taxon>
        <taxon>Natrinema</taxon>
    </lineage>
</organism>
<sequence length="238" mass="24911">MGSWKREFASGLILLGPILITLYVVYRITALVTGVTPLVLFDDGTLGGLVAHEPTRSLLVAGLRVVLPLCVVALVTLGAGVLTRTTIGDVFARSVDGLANRVPGLRIVYNASKVTAETTLGEGETLQSAVRVESWDGLQMTAFKTGRVTDDGREVVFIPTSPNISSGFVAEVEPERVTETDEGLEEALTRVLSGGFAEADAPSTTGTAGDANRSDDSSGENGTAVSFDADENEPGPEE</sequence>
<gene>
    <name evidence="3" type="ORF">SAMN05216285_2440</name>
</gene>
<dbReference type="Pfam" id="PF04367">
    <property type="entry name" value="DUF502"/>
    <property type="match status" value="1"/>
</dbReference>
<evidence type="ECO:0000256" key="1">
    <source>
        <dbReference type="SAM" id="MobiDB-lite"/>
    </source>
</evidence>
<feature type="transmembrane region" description="Helical" evidence="2">
    <location>
        <begin position="61"/>
        <end position="83"/>
    </location>
</feature>
<dbReference type="PANTHER" id="PTHR31876">
    <property type="entry name" value="COV-LIKE PROTEIN 1"/>
    <property type="match status" value="1"/>
</dbReference>
<dbReference type="InterPro" id="IPR007462">
    <property type="entry name" value="COV1-like"/>
</dbReference>
<reference evidence="4" key="1">
    <citation type="submission" date="2016-10" db="EMBL/GenBank/DDBJ databases">
        <authorList>
            <person name="Varghese N."/>
        </authorList>
    </citation>
    <scope>NUCLEOTIDE SEQUENCE [LARGE SCALE GENOMIC DNA]</scope>
    <source>
        <strain evidence="4">CGMCC 1.12284</strain>
    </source>
</reference>
<accession>A0A1I0PDK2</accession>
<keyword evidence="2" id="KW-0472">Membrane</keyword>
<proteinExistence type="predicted"/>
<feature type="region of interest" description="Disordered" evidence="1">
    <location>
        <begin position="195"/>
        <end position="238"/>
    </location>
</feature>
<dbReference type="PANTHER" id="PTHR31876:SF26">
    <property type="entry name" value="PROTEIN LIKE COV 2"/>
    <property type="match status" value="1"/>
</dbReference>
<dbReference type="EMBL" id="FOIS01000003">
    <property type="protein sequence ID" value="SEW12289.1"/>
    <property type="molecule type" value="Genomic_DNA"/>
</dbReference>
<evidence type="ECO:0000313" key="3">
    <source>
        <dbReference type="EMBL" id="SEW12289.1"/>
    </source>
</evidence>
<keyword evidence="4" id="KW-1185">Reference proteome</keyword>
<keyword evidence="2" id="KW-0812">Transmembrane</keyword>
<feature type="transmembrane region" description="Helical" evidence="2">
    <location>
        <begin position="12"/>
        <end position="41"/>
    </location>
</feature>